<evidence type="ECO:0000313" key="2">
    <source>
        <dbReference type="Proteomes" id="UP000236413"/>
    </source>
</evidence>
<dbReference type="RefSeq" id="WP_103235011.1">
    <property type="nucleotide sequence ID" value="NZ_PPEG02000002.1"/>
</dbReference>
<organism evidence="1 2">
    <name type="scientific">Chryseobacterium viscerum</name>
    <dbReference type="NCBI Taxonomy" id="1037377"/>
    <lineage>
        <taxon>Bacteria</taxon>
        <taxon>Pseudomonadati</taxon>
        <taxon>Bacteroidota</taxon>
        <taxon>Flavobacteriia</taxon>
        <taxon>Flavobacteriales</taxon>
        <taxon>Weeksellaceae</taxon>
        <taxon>Chryseobacterium group</taxon>
        <taxon>Chryseobacterium</taxon>
    </lineage>
</organism>
<evidence type="ECO:0000313" key="1">
    <source>
        <dbReference type="EMBL" id="PWN64223.1"/>
    </source>
</evidence>
<dbReference type="AlphaFoldDB" id="A0A316WVB8"/>
<accession>A0A316WVB8</accession>
<reference evidence="1 2" key="1">
    <citation type="submission" date="2018-04" db="EMBL/GenBank/DDBJ databases">
        <title>Chryseobacterium oncorhynchi 701B-08T from rainbow trout, and Chryseobacterium viscerum 687B-08T from diseased fish.</title>
        <authorList>
            <person name="Jeong J.-J."/>
            <person name="Lee Y.J."/>
            <person name="Pathiraja D."/>
            <person name="Park B."/>
            <person name="Choi I.-G."/>
            <person name="Kim K.D."/>
        </authorList>
    </citation>
    <scope>NUCLEOTIDE SEQUENCE [LARGE SCALE GENOMIC DNA]</scope>
    <source>
        <strain evidence="1 2">687B-08</strain>
    </source>
</reference>
<sequence>MIGSKCDVSFNIKYNSSEAITKAVVNYEYPPASGTIVTYDIDNPLPQSGDKVELKDIQIPGTYHLEVKLAIGNVTAKTNATLVVDRCTAPSSCGAPVIKSVEVLKDGQIVMDYWVDINDFVTLEYQIATDSNFTNIIYVKGAFDYAQLEYIDMKSGKIPNNTQLYIRIRKYCKSNGISDWSNVITFQSGTWRNPLEARCQASGDDLIEDICYGDRDPILKIEVALSTDKPMIGSLIYLNNDLLAIPENIKKLYQNAPDNFKNNGILWIRFSSINPSFIYLVKSETAEIVDVTQRFKC</sequence>
<protein>
    <submittedName>
        <fullName evidence="1">Uncharacterized protein</fullName>
    </submittedName>
</protein>
<proteinExistence type="predicted"/>
<name>A0A316WVB8_9FLAO</name>
<dbReference type="EMBL" id="PPEG02000002">
    <property type="protein sequence ID" value="PWN64223.1"/>
    <property type="molecule type" value="Genomic_DNA"/>
</dbReference>
<dbReference type="Proteomes" id="UP000236413">
    <property type="component" value="Unassembled WGS sequence"/>
</dbReference>
<comment type="caution">
    <text evidence="1">The sequence shown here is derived from an EMBL/GenBank/DDBJ whole genome shotgun (WGS) entry which is preliminary data.</text>
</comment>
<gene>
    <name evidence="1" type="ORF">C1634_006400</name>
</gene>